<evidence type="ECO:0000313" key="2">
    <source>
        <dbReference type="Proteomes" id="UP000323537"/>
    </source>
</evidence>
<keyword evidence="2" id="KW-1185">Reference proteome</keyword>
<dbReference type="AlphaFoldDB" id="A0A1I3AZH8"/>
<gene>
    <name evidence="1" type="ORF">SAMN04488066_10868</name>
</gene>
<organism evidence="1 2">
    <name type="scientific">Halorubrum aquaticum</name>
    <dbReference type="NCBI Taxonomy" id="387340"/>
    <lineage>
        <taxon>Archaea</taxon>
        <taxon>Methanobacteriati</taxon>
        <taxon>Methanobacteriota</taxon>
        <taxon>Stenosarchaea group</taxon>
        <taxon>Halobacteria</taxon>
        <taxon>Halobacteriales</taxon>
        <taxon>Haloferacaceae</taxon>
        <taxon>Halorubrum</taxon>
    </lineage>
</organism>
<protein>
    <submittedName>
        <fullName evidence="1">Uncharacterized protein</fullName>
    </submittedName>
</protein>
<proteinExistence type="predicted"/>
<dbReference type="Proteomes" id="UP000323537">
    <property type="component" value="Unassembled WGS sequence"/>
</dbReference>
<reference evidence="1 2" key="1">
    <citation type="submission" date="2016-10" db="EMBL/GenBank/DDBJ databases">
        <authorList>
            <person name="Varghese N."/>
            <person name="Submissions S."/>
        </authorList>
    </citation>
    <scope>NUCLEOTIDE SEQUENCE [LARGE SCALE GENOMIC DNA]</scope>
    <source>
        <strain evidence="1 2">CGMCC 1.6377</strain>
    </source>
</reference>
<accession>A0A1I3AZH8</accession>
<dbReference type="EMBL" id="FOPZ01000008">
    <property type="protein sequence ID" value="SFH55340.1"/>
    <property type="molecule type" value="Genomic_DNA"/>
</dbReference>
<sequence length="215" mass="21890">MGSLAAGGAATIGTGAFSSATAERAISTQVRTDSNAYLGITGDSDYTTETNGTLEINFDSNGNGTGLNANATTEFTDLLTVTNQGTELVLVWLNLNDLNALIGPDPGTNDGSYATAYLSMQANALANGTGGGMDGGDGTSTGQGTSGAPGQWGVFVPSGESVDIALGFYNIPAGDVGQVYNADIEVNAAAEDSEYFKDVVPEYSFPNNPSRPYVP</sequence>
<name>A0A1I3AZH8_9EURY</name>
<evidence type="ECO:0000313" key="1">
    <source>
        <dbReference type="EMBL" id="SFH55340.1"/>
    </source>
</evidence>